<dbReference type="Pfam" id="PF13565">
    <property type="entry name" value="HTH_32"/>
    <property type="match status" value="1"/>
</dbReference>
<dbReference type="InterPro" id="IPR009057">
    <property type="entry name" value="Homeodomain-like_sf"/>
</dbReference>
<dbReference type="Proteomes" id="UP000003374">
    <property type="component" value="Unassembled WGS sequence"/>
</dbReference>
<dbReference type="HOGENOM" id="CLU_056788_4_0_6"/>
<dbReference type="STRING" id="314278.NB231_06885"/>
<dbReference type="AlphaFoldDB" id="A4BVB1"/>
<reference evidence="1 2" key="1">
    <citation type="submission" date="2006-02" db="EMBL/GenBank/DDBJ databases">
        <authorList>
            <person name="Waterbury J."/>
            <person name="Ferriera S."/>
            <person name="Johnson J."/>
            <person name="Kravitz S."/>
            <person name="Halpern A."/>
            <person name="Remington K."/>
            <person name="Beeson K."/>
            <person name="Tran B."/>
            <person name="Rogers Y.-H."/>
            <person name="Friedman R."/>
            <person name="Venter J.C."/>
        </authorList>
    </citation>
    <scope>NUCLEOTIDE SEQUENCE [LARGE SCALE GENOMIC DNA]</scope>
    <source>
        <strain evidence="1 2">Nb-231</strain>
    </source>
</reference>
<dbReference type="EMBL" id="AAOF01000024">
    <property type="protein sequence ID" value="EAR20378.1"/>
    <property type="molecule type" value="Genomic_DNA"/>
</dbReference>
<protein>
    <submittedName>
        <fullName evidence="1">Transposase</fullName>
    </submittedName>
</protein>
<dbReference type="RefSeq" id="WP_005000724.1">
    <property type="nucleotide sequence ID" value="NZ_CH672427.1"/>
</dbReference>
<proteinExistence type="predicted"/>
<dbReference type="eggNOG" id="COG3415">
    <property type="taxonomic scope" value="Bacteria"/>
</dbReference>
<accession>A4BVB1</accession>
<comment type="caution">
    <text evidence="1">The sequence shown here is derived from an EMBL/GenBank/DDBJ whole genome shotgun (WGS) entry which is preliminary data.</text>
</comment>
<dbReference type="OrthoDB" id="129174at2"/>
<dbReference type="SUPFAM" id="SSF46689">
    <property type="entry name" value="Homeodomain-like"/>
    <property type="match status" value="1"/>
</dbReference>
<gene>
    <name evidence="1" type="ORF">NB231_06885</name>
</gene>
<sequence length="165" mass="19023">MKYKRETDGRRLDGAGKEATRLRVGRMLNKGFSPERLAKDLDINRRSIYSWLEKYHNGGCEALKRKPRPGAKSKLTAEQLQKLYRMVTWSDPRQYAFPFALWTLALVRELASKEFGVALSKVSVGRILRTLGLSPLRRAIERDPLRVSEWLHEEFPALQARANPT</sequence>
<keyword evidence="2" id="KW-1185">Reference proteome</keyword>
<evidence type="ECO:0000313" key="2">
    <source>
        <dbReference type="Proteomes" id="UP000003374"/>
    </source>
</evidence>
<organism evidence="1 2">
    <name type="scientific">Nitrococcus mobilis Nb-231</name>
    <dbReference type="NCBI Taxonomy" id="314278"/>
    <lineage>
        <taxon>Bacteria</taxon>
        <taxon>Pseudomonadati</taxon>
        <taxon>Pseudomonadota</taxon>
        <taxon>Gammaproteobacteria</taxon>
        <taxon>Chromatiales</taxon>
        <taxon>Ectothiorhodospiraceae</taxon>
        <taxon>Nitrococcus</taxon>
    </lineage>
</organism>
<evidence type="ECO:0000313" key="1">
    <source>
        <dbReference type="EMBL" id="EAR20378.1"/>
    </source>
</evidence>
<name>A4BVB1_9GAMM</name>